<dbReference type="InterPro" id="IPR049046">
    <property type="entry name" value="Beta-AFase-like_GH127_middle"/>
</dbReference>
<dbReference type="KEGG" id="lxl:KDY119_03499"/>
<dbReference type="PANTHER" id="PTHR31151">
    <property type="entry name" value="PROLINE-TRNA LIGASE (DUF1680)"/>
    <property type="match status" value="1"/>
</dbReference>
<dbReference type="RefSeq" id="WP_153022595.1">
    <property type="nucleotide sequence ID" value="NZ_BAABIH010000010.1"/>
</dbReference>
<evidence type="ECO:0000313" key="3">
    <source>
        <dbReference type="EMBL" id="QFU99963.1"/>
    </source>
</evidence>
<protein>
    <recommendedName>
        <fullName evidence="5">Non-reducing end beta-L-arabinofuranosidase</fullName>
    </recommendedName>
</protein>
<feature type="domain" description="Non-reducing end beta-L-arabinofuranosidase-like GH127 middle" evidence="2">
    <location>
        <begin position="472"/>
        <end position="528"/>
    </location>
</feature>
<organism evidence="3 4">
    <name type="scientific">Luteimicrobium xylanilyticum</name>
    <dbReference type="NCBI Taxonomy" id="1133546"/>
    <lineage>
        <taxon>Bacteria</taxon>
        <taxon>Bacillati</taxon>
        <taxon>Actinomycetota</taxon>
        <taxon>Actinomycetes</taxon>
        <taxon>Micrococcales</taxon>
        <taxon>Luteimicrobium</taxon>
    </lineage>
</organism>
<accession>A0A5P9QEQ8</accession>
<feature type="domain" description="Non-reducing end beta-L-arabinofuranosidase-like GH127 catalytic" evidence="1">
    <location>
        <begin position="13"/>
        <end position="395"/>
    </location>
</feature>
<keyword evidence="4" id="KW-1185">Reference proteome</keyword>
<reference evidence="3 4" key="1">
    <citation type="submission" date="2019-10" db="EMBL/GenBank/DDBJ databases">
        <title>Genome sequence of Luteimicrobium xylanilyticum HY-24.</title>
        <authorList>
            <person name="Kim D.Y."/>
            <person name="Park H.-Y."/>
        </authorList>
    </citation>
    <scope>NUCLEOTIDE SEQUENCE [LARGE SCALE GENOMIC DNA]</scope>
    <source>
        <strain evidence="3 4">HY-24</strain>
    </source>
</reference>
<dbReference type="GO" id="GO:0005975">
    <property type="term" value="P:carbohydrate metabolic process"/>
    <property type="evidence" value="ECO:0007669"/>
    <property type="project" value="InterPro"/>
</dbReference>
<dbReference type="InterPro" id="IPR008928">
    <property type="entry name" value="6-hairpin_glycosidase_sf"/>
</dbReference>
<evidence type="ECO:0008006" key="5">
    <source>
        <dbReference type="Google" id="ProtNLM"/>
    </source>
</evidence>
<dbReference type="OrthoDB" id="9757939at2"/>
<proteinExistence type="predicted"/>
<dbReference type="SUPFAM" id="SSF48208">
    <property type="entry name" value="Six-hairpin glycosidases"/>
    <property type="match status" value="1"/>
</dbReference>
<dbReference type="EMBL" id="CP045529">
    <property type="protein sequence ID" value="QFU99963.1"/>
    <property type="molecule type" value="Genomic_DNA"/>
</dbReference>
<name>A0A5P9QEQ8_9MICO</name>
<dbReference type="InterPro" id="IPR012878">
    <property type="entry name" value="Beta-AFase-like_GH127_cat"/>
</dbReference>
<evidence type="ECO:0000259" key="1">
    <source>
        <dbReference type="Pfam" id="PF07944"/>
    </source>
</evidence>
<sequence length="618" mass="67970">MDHPAYQHVDLGSVRLDHGLFEDRHRLGRDYLLSLEVDNLLQNHRIEAGLAGRSTILRGDGPVGDDRHWGWESPGSPMRGHFVGHWLSAAAREVAVTGDPVLAARVRAVVDGIAACQESNGGEWAFAVSPRLFDHLAQGRPVWAPQYVAHKTLMGLVDAARELGDRQALDVAVRAAAWFDRWTAALEPERLAAVLEVETGGMLEAWADLLDLTGDDRFRVLLDRYWHAPLFDTLLAGGDPLTNRHANTTIPEVLGAARAYEVTGDDRWRAVVEAYWRCAVTDRGTFCTGGQTSGEIWTPPFELAARRGEKNQEHCTVYNMTRLADVLFRWSGDVAYLDFVELNAYNGLLAQQHPRTGMVAYFLPLAGGARKAWGSPTEHFWCCHGTLAQAHTRHAEGVFYLGGFYLGGPSADTSASVVVAQYRPATLRADLDGAPLTVVLELGEHVHAPGFDANDAAAGSRHRPAGWEALVTVDAAGREVALRLRVPEWTAGEVQVAVDGVEQATAVVDGFVTLVRAWCGEQVRLWLPSAVRAVPIPDEPTTVAFVDGPVVLAAECDREPVLALEGRAPADLLRPDDERHWGEWRRTWRVAGQSRTLRLRPLHEVADEPYSVYFPTHD</sequence>
<evidence type="ECO:0000313" key="4">
    <source>
        <dbReference type="Proteomes" id="UP000326702"/>
    </source>
</evidence>
<evidence type="ECO:0000259" key="2">
    <source>
        <dbReference type="Pfam" id="PF20736"/>
    </source>
</evidence>
<dbReference type="Pfam" id="PF20736">
    <property type="entry name" value="Glyco_hydro127M"/>
    <property type="match status" value="1"/>
</dbReference>
<dbReference type="Proteomes" id="UP000326702">
    <property type="component" value="Chromosome"/>
</dbReference>
<dbReference type="AlphaFoldDB" id="A0A5P9QEQ8"/>
<dbReference type="PANTHER" id="PTHR31151:SF0">
    <property type="entry name" value="PROLINE-TRNA LIGASE (DUF1680)"/>
    <property type="match status" value="1"/>
</dbReference>
<dbReference type="Pfam" id="PF07944">
    <property type="entry name" value="Beta-AFase-like_GH127_cat"/>
    <property type="match status" value="1"/>
</dbReference>
<gene>
    <name evidence="3" type="ORF">KDY119_03499</name>
</gene>